<feature type="domain" description="OLD protein-like TOPRIM" evidence="3">
    <location>
        <begin position="470"/>
        <end position="534"/>
    </location>
</feature>
<dbReference type="Pfam" id="PF20469">
    <property type="entry name" value="OLD-like_TOPRIM"/>
    <property type="match status" value="1"/>
</dbReference>
<evidence type="ECO:0000259" key="3">
    <source>
        <dbReference type="Pfam" id="PF20469"/>
    </source>
</evidence>
<dbReference type="GO" id="GO:0004519">
    <property type="term" value="F:endonuclease activity"/>
    <property type="evidence" value="ECO:0007669"/>
    <property type="project" value="UniProtKB-KW"/>
</dbReference>
<dbReference type="EMBL" id="FPBZ01000014">
    <property type="protein sequence ID" value="SFU68061.1"/>
    <property type="molecule type" value="Genomic_DNA"/>
</dbReference>
<dbReference type="CDD" id="cd01026">
    <property type="entry name" value="TOPRIM_OLD"/>
    <property type="match status" value="1"/>
</dbReference>
<dbReference type="Pfam" id="PF13175">
    <property type="entry name" value="AAA_15"/>
    <property type="match status" value="1"/>
</dbReference>
<dbReference type="Proteomes" id="UP000182649">
    <property type="component" value="Unassembled WGS sequence"/>
</dbReference>
<feature type="compositionally biased region" description="Acidic residues" evidence="1">
    <location>
        <begin position="747"/>
        <end position="758"/>
    </location>
</feature>
<proteinExistence type="predicted"/>
<keyword evidence="4" id="KW-0378">Hydrolase</keyword>
<accession>A0A1I7I534</accession>
<dbReference type="PANTHER" id="PTHR43581:SF2">
    <property type="entry name" value="EXCINUCLEASE ATPASE SUBUNIT"/>
    <property type="match status" value="1"/>
</dbReference>
<evidence type="ECO:0000256" key="1">
    <source>
        <dbReference type="SAM" id="MobiDB-lite"/>
    </source>
</evidence>
<dbReference type="PANTHER" id="PTHR43581">
    <property type="entry name" value="ATP/GTP PHOSPHATASE"/>
    <property type="match status" value="1"/>
</dbReference>
<dbReference type="SUPFAM" id="SSF52540">
    <property type="entry name" value="P-loop containing nucleoside triphosphate hydrolases"/>
    <property type="match status" value="1"/>
</dbReference>
<feature type="region of interest" description="Disordered" evidence="1">
    <location>
        <begin position="557"/>
        <end position="576"/>
    </location>
</feature>
<feature type="compositionally biased region" description="Acidic residues" evidence="1">
    <location>
        <begin position="557"/>
        <end position="569"/>
    </location>
</feature>
<reference evidence="4 5" key="1">
    <citation type="submission" date="2016-10" db="EMBL/GenBank/DDBJ databases">
        <authorList>
            <person name="de Groot N.N."/>
        </authorList>
    </citation>
    <scope>NUCLEOTIDE SEQUENCE [LARGE SCALE GENOMIC DNA]</scope>
    <source>
        <strain evidence="4 5">Nl14</strain>
    </source>
</reference>
<evidence type="ECO:0000313" key="5">
    <source>
        <dbReference type="Proteomes" id="UP000182649"/>
    </source>
</evidence>
<dbReference type="OrthoDB" id="3322489at2"/>
<feature type="region of interest" description="Disordered" evidence="1">
    <location>
        <begin position="733"/>
        <end position="758"/>
    </location>
</feature>
<sequence>MYIQALRIRNFRRLKDVRIDTAADISIFVGSNNSGKTSATHVIQMFVEGAREKFSIHDFSVDTWREIDRFEAGEEGLTLPTIGIDLWLHVQPTDLHRVINLLPALTFSGTTVGIRIEFAPIDADATRSKFKELRTSLLAQVEHKDGKPIHDPTPHTLREYLSTRLREEYELQYFVLDRAKFNDDYVAEAGYSPVLLATGNGRSGRELLRSLIKVNILHAQRHLADAEGGGRAEDLSRRLGRFYQRSLEQSASDFNAMQALADAEAQLNRHLKQVFESTLNQLGELGYPGIANPHLLIKSALNPELIMKNTDGTKVHWALGPTEDGVEPPTLPDQYNGLGYKNLIYMVVELLDKHAQWQSAEEDRPLLHLIFIEEPEAHLHAQLQQVFITKILDILKIGEDESEENYKSQVVVTTHSAHILFERGFQPIRYFRRGGRTSEILNLSAYYAGLKAPTNEFLARYMKLTHCDLFFADAAVLVEGNVERLLLPLMIDMAAPRLKSCYLSVLEIGGAFGHLFKELIEFLGMTALIITDIDSVHGTPVVEAEAVEGGDATAEAALDDNQGDDDDDEAGKPGQACMVGTPDAVTSNQALVKWLPGLERIEDLLGAGQNARIQPRMTPDQSLVCVSYQGQIEVTWNGETQKFCGRTLEEAFALENLTWCQDEARKMLGLCIKRAAKLSLQEIAERIYKRVQSNSFKKTDFALALLAQNEGWTVPSYIKDGLQWLEKEIAPANDKPKYPTKNVTPEEVGEELAEAVPA</sequence>
<dbReference type="Gene3D" id="3.40.50.300">
    <property type="entry name" value="P-loop containing nucleotide triphosphate hydrolases"/>
    <property type="match status" value="1"/>
</dbReference>
<dbReference type="RefSeq" id="WP_074975416.1">
    <property type="nucleotide sequence ID" value="NZ_FPBZ01000014.1"/>
</dbReference>
<dbReference type="InterPro" id="IPR051396">
    <property type="entry name" value="Bact_Antivir_Def_Nuclease"/>
</dbReference>
<dbReference type="InterPro" id="IPR027417">
    <property type="entry name" value="P-loop_NTPase"/>
</dbReference>
<gene>
    <name evidence="4" type="ORF">SAMN05216417_11467</name>
</gene>
<keyword evidence="4" id="KW-0540">Nuclease</keyword>
<dbReference type="InterPro" id="IPR041685">
    <property type="entry name" value="AAA_GajA/Old/RecF-like"/>
</dbReference>
<keyword evidence="4" id="KW-0255">Endonuclease</keyword>
<dbReference type="InterPro" id="IPR034139">
    <property type="entry name" value="TOPRIM_OLD"/>
</dbReference>
<organism evidence="4 5">
    <name type="scientific">Nitrosospira multiformis</name>
    <dbReference type="NCBI Taxonomy" id="1231"/>
    <lineage>
        <taxon>Bacteria</taxon>
        <taxon>Pseudomonadati</taxon>
        <taxon>Pseudomonadota</taxon>
        <taxon>Betaproteobacteria</taxon>
        <taxon>Nitrosomonadales</taxon>
        <taxon>Nitrosomonadaceae</taxon>
        <taxon>Nitrosospira</taxon>
    </lineage>
</organism>
<dbReference type="AlphaFoldDB" id="A0A1I7I534"/>
<evidence type="ECO:0000313" key="4">
    <source>
        <dbReference type="EMBL" id="SFU68061.1"/>
    </source>
</evidence>
<feature type="domain" description="Endonuclease GajA/Old nuclease/RecF-like AAA" evidence="2">
    <location>
        <begin position="1"/>
        <end position="419"/>
    </location>
</feature>
<name>A0A1I7I534_9PROT</name>
<protein>
    <submittedName>
        <fullName evidence="4">Predicted ATP-dependent endonuclease of the OLD family, contains P-loop ATPase and TOPRIM domains</fullName>
    </submittedName>
</protein>
<evidence type="ECO:0000259" key="2">
    <source>
        <dbReference type="Pfam" id="PF13175"/>
    </source>
</evidence>